<dbReference type="Gene3D" id="3.40.1170.60">
    <property type="match status" value="1"/>
</dbReference>
<comment type="caution">
    <text evidence="5">The sequence shown here is derived from an EMBL/GenBank/DDBJ whole genome shotgun (WGS) entry which is preliminary data.</text>
</comment>
<dbReference type="Pfam" id="PF00817">
    <property type="entry name" value="IMS"/>
    <property type="match status" value="1"/>
</dbReference>
<reference evidence="5 6" key="1">
    <citation type="submission" date="2020-08" db="EMBL/GenBank/DDBJ databases">
        <title>Genomic Encyclopedia of Type Strains, Phase IV (KMG-IV): sequencing the most valuable type-strain genomes for metagenomic binning, comparative biology and taxonomic classification.</title>
        <authorList>
            <person name="Goeker M."/>
        </authorList>
    </citation>
    <scope>NUCLEOTIDE SEQUENCE [LARGE SCALE GENOMIC DNA]</scope>
    <source>
        <strain evidence="5 6">DSM 101730</strain>
    </source>
</reference>
<evidence type="ECO:0000256" key="1">
    <source>
        <dbReference type="ARBA" id="ARBA00010945"/>
    </source>
</evidence>
<dbReference type="Proteomes" id="UP000549457">
    <property type="component" value="Unassembled WGS sequence"/>
</dbReference>
<name>A0A840SY22_9RHOB</name>
<dbReference type="PANTHER" id="PTHR35369">
    <property type="entry name" value="BLR3025 PROTEIN-RELATED"/>
    <property type="match status" value="1"/>
</dbReference>
<proteinExistence type="inferred from homology"/>
<evidence type="ECO:0000313" key="5">
    <source>
        <dbReference type="EMBL" id="MBB5224113.1"/>
    </source>
</evidence>
<feature type="compositionally biased region" description="Basic residues" evidence="3">
    <location>
        <begin position="176"/>
        <end position="185"/>
    </location>
</feature>
<dbReference type="SUPFAM" id="SSF56672">
    <property type="entry name" value="DNA/RNA polymerases"/>
    <property type="match status" value="1"/>
</dbReference>
<protein>
    <submittedName>
        <fullName evidence="5">Protein ImuB</fullName>
    </submittedName>
</protein>
<dbReference type="AlphaFoldDB" id="A0A840SY22"/>
<keyword evidence="6" id="KW-1185">Reference proteome</keyword>
<feature type="domain" description="UmuC" evidence="4">
    <location>
        <begin position="16"/>
        <end position="151"/>
    </location>
</feature>
<dbReference type="InterPro" id="IPR043128">
    <property type="entry name" value="Rev_trsase/Diguanyl_cyclase"/>
</dbReference>
<dbReference type="InterPro" id="IPR001126">
    <property type="entry name" value="UmuC"/>
</dbReference>
<evidence type="ECO:0000259" key="4">
    <source>
        <dbReference type="Pfam" id="PF00817"/>
    </source>
</evidence>
<dbReference type="Gene3D" id="3.30.70.270">
    <property type="match status" value="1"/>
</dbReference>
<sequence length="546" mass="57848">MLRRRILSLWFPRLAADRAVRVEPQLAGLPLAVIADRRGALVVASLSAEAEGVGLRPGMALGDARAIRPDLATRPDDPPAVAGFLVSLRRWAGRFTPWAAVEGDGLVLDITGCAHLFGDEAGLVAEVEAGAARLGLTVRLGLADTLGAAWALARYAGAGNELAFAGDAIDQEARATRSRAQKRRWERGGPPVTSPVASAARIAPPGETITHIGPLPVAALRLDPGAVAALQGLGLRRITDVAAQPRAALARRVGPEAGRRLDQALGRAAEPVTPAPPAAVFALRLGFPEPIGRVEDVLAGIDRLLPPLCERLTNAGRGLRRLRLNLLRSDGGVVQREIGLARPTVEPAAIRAILALSLGEIDAGFGLDGLRLEALVTEPVASVASRPLPAMRAGDLPAAADPDIADLIGRLGARLGLDALLRLCPADSHVPEKATTEMPAAFMSPGSGWPPSGRTRPPLLFPPEPITPTDDGTPPGRFIWRRRPRQRAAAWGPERLAPEWWLDDPAWRSGPRDYWRVETEEGVRLWLYAALGGEATAGWFAQGVFA</sequence>
<comment type="similarity">
    <text evidence="1">Belongs to the DNA polymerase type-Y family.</text>
</comment>
<dbReference type="InterPro" id="IPR050356">
    <property type="entry name" value="SulA_CellDiv_inhibitor"/>
</dbReference>
<keyword evidence="2" id="KW-0227">DNA damage</keyword>
<evidence type="ECO:0000313" key="6">
    <source>
        <dbReference type="Proteomes" id="UP000549457"/>
    </source>
</evidence>
<feature type="region of interest" description="Disordered" evidence="3">
    <location>
        <begin position="175"/>
        <end position="198"/>
    </location>
</feature>
<dbReference type="GO" id="GO:0006281">
    <property type="term" value="P:DNA repair"/>
    <property type="evidence" value="ECO:0007669"/>
    <property type="project" value="InterPro"/>
</dbReference>
<accession>A0A840SY22</accession>
<dbReference type="EMBL" id="JACHFM010000005">
    <property type="protein sequence ID" value="MBB5224113.1"/>
    <property type="molecule type" value="Genomic_DNA"/>
</dbReference>
<dbReference type="RefSeq" id="WP_184154366.1">
    <property type="nucleotide sequence ID" value="NZ_JACHFM010000005.1"/>
</dbReference>
<dbReference type="InterPro" id="IPR043502">
    <property type="entry name" value="DNA/RNA_pol_sf"/>
</dbReference>
<evidence type="ECO:0000256" key="2">
    <source>
        <dbReference type="ARBA" id="ARBA00022763"/>
    </source>
</evidence>
<organism evidence="5 6">
    <name type="scientific">Amaricoccus macauensis</name>
    <dbReference type="NCBI Taxonomy" id="57001"/>
    <lineage>
        <taxon>Bacteria</taxon>
        <taxon>Pseudomonadati</taxon>
        <taxon>Pseudomonadota</taxon>
        <taxon>Alphaproteobacteria</taxon>
        <taxon>Rhodobacterales</taxon>
        <taxon>Paracoccaceae</taxon>
        <taxon>Amaricoccus</taxon>
    </lineage>
</organism>
<dbReference type="PANTHER" id="PTHR35369:SF2">
    <property type="entry name" value="BLR3025 PROTEIN"/>
    <property type="match status" value="1"/>
</dbReference>
<evidence type="ECO:0000256" key="3">
    <source>
        <dbReference type="SAM" id="MobiDB-lite"/>
    </source>
</evidence>
<dbReference type="CDD" id="cd03468">
    <property type="entry name" value="PolY_like"/>
    <property type="match status" value="1"/>
</dbReference>
<gene>
    <name evidence="5" type="ORF">HNP73_004074</name>
</gene>